<dbReference type="InParanoid" id="C3Y1D5"/>
<feature type="compositionally biased region" description="Polar residues" evidence="1">
    <location>
        <begin position="81"/>
        <end position="100"/>
    </location>
</feature>
<sequence length="127" mass="13965">MDSGKEGMKEDGKEEECPTVRREVKRCTYVHSYHDRQDAEAAGAARADWTNKDCPAPNCDPFVIARLRNDTAKGQIRSIPWTSASNTSSRPACSVTTPGSSKRHGYYGRIAVSPDTSHDLGNCLIHL</sequence>
<organism>
    <name type="scientific">Branchiostoma floridae</name>
    <name type="common">Florida lancelet</name>
    <name type="synonym">Amphioxus</name>
    <dbReference type="NCBI Taxonomy" id="7739"/>
    <lineage>
        <taxon>Eukaryota</taxon>
        <taxon>Metazoa</taxon>
        <taxon>Chordata</taxon>
        <taxon>Cephalochordata</taxon>
        <taxon>Leptocardii</taxon>
        <taxon>Amphioxiformes</taxon>
        <taxon>Branchiostomatidae</taxon>
        <taxon>Branchiostoma</taxon>
    </lineage>
</organism>
<evidence type="ECO:0000256" key="1">
    <source>
        <dbReference type="SAM" id="MobiDB-lite"/>
    </source>
</evidence>
<feature type="region of interest" description="Disordered" evidence="1">
    <location>
        <begin position="81"/>
        <end position="102"/>
    </location>
</feature>
<dbReference type="EMBL" id="GG666480">
    <property type="protein sequence ID" value="EEN65675.1"/>
    <property type="molecule type" value="Genomic_DNA"/>
</dbReference>
<reference evidence="2" key="1">
    <citation type="journal article" date="2008" name="Nature">
        <title>The amphioxus genome and the evolution of the chordate karyotype.</title>
        <authorList>
            <consortium name="US DOE Joint Genome Institute (JGI-PGF)"/>
            <person name="Putnam N.H."/>
            <person name="Butts T."/>
            <person name="Ferrier D.E.K."/>
            <person name="Furlong R.F."/>
            <person name="Hellsten U."/>
            <person name="Kawashima T."/>
            <person name="Robinson-Rechavi M."/>
            <person name="Shoguchi E."/>
            <person name="Terry A."/>
            <person name="Yu J.-K."/>
            <person name="Benito-Gutierrez E.L."/>
            <person name="Dubchak I."/>
            <person name="Garcia-Fernandez J."/>
            <person name="Gibson-Brown J.J."/>
            <person name="Grigoriev I.V."/>
            <person name="Horton A.C."/>
            <person name="de Jong P.J."/>
            <person name="Jurka J."/>
            <person name="Kapitonov V.V."/>
            <person name="Kohara Y."/>
            <person name="Kuroki Y."/>
            <person name="Lindquist E."/>
            <person name="Lucas S."/>
            <person name="Osoegawa K."/>
            <person name="Pennacchio L.A."/>
            <person name="Salamov A.A."/>
            <person name="Satou Y."/>
            <person name="Sauka-Spengler T."/>
            <person name="Schmutz J."/>
            <person name="Shin-I T."/>
            <person name="Toyoda A."/>
            <person name="Bronner-Fraser M."/>
            <person name="Fujiyama A."/>
            <person name="Holland L.Z."/>
            <person name="Holland P.W.H."/>
            <person name="Satoh N."/>
            <person name="Rokhsar D.S."/>
        </authorList>
    </citation>
    <scope>NUCLEOTIDE SEQUENCE [LARGE SCALE GENOMIC DNA]</scope>
    <source>
        <strain evidence="2">S238N-H82</strain>
        <tissue evidence="2">Testes</tissue>
    </source>
</reference>
<protein>
    <submittedName>
        <fullName evidence="2">Uncharacterized protein</fullName>
    </submittedName>
</protein>
<dbReference type="AlphaFoldDB" id="C3Y1D5"/>
<gene>
    <name evidence="2" type="ORF">BRAFLDRAFT_83669</name>
</gene>
<name>C3Y1D5_BRAFL</name>
<accession>C3Y1D5</accession>
<evidence type="ECO:0000313" key="2">
    <source>
        <dbReference type="EMBL" id="EEN65675.1"/>
    </source>
</evidence>
<proteinExistence type="predicted"/>